<dbReference type="Proteomes" id="UP001058458">
    <property type="component" value="Chromosome"/>
</dbReference>
<sequence length="52" mass="5940">MGRVPAEQEAFGKLDVGEKHIALKYINSKSILLAICEEYYVYLLLATEYIEC</sequence>
<reference evidence="1" key="1">
    <citation type="submission" date="2020-10" db="EMBL/GenBank/DDBJ databases">
        <authorList>
            <person name="Delgado J.A."/>
            <person name="Gonzalez J.M."/>
        </authorList>
    </citation>
    <scope>NUCLEOTIDE SEQUENCE</scope>
    <source>
        <strain evidence="1">23.6</strain>
    </source>
</reference>
<dbReference type="RefSeq" id="WP_013876962.1">
    <property type="nucleotide sequence ID" value="NZ_BHZK01000001.1"/>
</dbReference>
<organism evidence="1 2">
    <name type="scientific">Parageobacillus thermoglucosidasius</name>
    <name type="common">Geobacillus thermoglucosidasius</name>
    <dbReference type="NCBI Taxonomy" id="1426"/>
    <lineage>
        <taxon>Bacteria</taxon>
        <taxon>Bacillati</taxon>
        <taxon>Bacillota</taxon>
        <taxon>Bacilli</taxon>
        <taxon>Bacillales</taxon>
        <taxon>Anoxybacillaceae</taxon>
        <taxon>Parageobacillus</taxon>
    </lineage>
</organism>
<accession>A0AB38QTF7</accession>
<protein>
    <submittedName>
        <fullName evidence="1">Uncharacterized protein</fullName>
    </submittedName>
</protein>
<name>A0AB38QTF7_PARTM</name>
<gene>
    <name evidence="1" type="ORF">IMI45_09590</name>
</gene>
<dbReference type="AlphaFoldDB" id="A0AB38QTF7"/>
<proteinExistence type="predicted"/>
<evidence type="ECO:0000313" key="1">
    <source>
        <dbReference type="EMBL" id="UOE74653.1"/>
    </source>
</evidence>
<dbReference type="EMBL" id="CP063414">
    <property type="protein sequence ID" value="UOE74653.1"/>
    <property type="molecule type" value="Genomic_DNA"/>
</dbReference>
<evidence type="ECO:0000313" key="2">
    <source>
        <dbReference type="Proteomes" id="UP001058458"/>
    </source>
</evidence>